<dbReference type="RefSeq" id="WP_378309979.1">
    <property type="nucleotide sequence ID" value="NZ_JBHUKS010000026.1"/>
</dbReference>
<evidence type="ECO:0000256" key="1">
    <source>
        <dbReference type="SAM" id="MobiDB-lite"/>
    </source>
</evidence>
<comment type="caution">
    <text evidence="2">The sequence shown here is derived from an EMBL/GenBank/DDBJ whole genome shotgun (WGS) entry which is preliminary data.</text>
</comment>
<dbReference type="EMBL" id="JBHUKS010000026">
    <property type="protein sequence ID" value="MFD2472358.1"/>
    <property type="molecule type" value="Genomic_DNA"/>
</dbReference>
<proteinExistence type="predicted"/>
<protein>
    <submittedName>
        <fullName evidence="2">Uncharacterized protein</fullName>
    </submittedName>
</protein>
<dbReference type="Proteomes" id="UP001597483">
    <property type="component" value="Unassembled WGS sequence"/>
</dbReference>
<feature type="region of interest" description="Disordered" evidence="1">
    <location>
        <begin position="31"/>
        <end position="57"/>
    </location>
</feature>
<evidence type="ECO:0000313" key="2">
    <source>
        <dbReference type="EMBL" id="MFD2472358.1"/>
    </source>
</evidence>
<organism evidence="2 3">
    <name type="scientific">Amycolatopsis silviterrae</name>
    <dbReference type="NCBI Taxonomy" id="1656914"/>
    <lineage>
        <taxon>Bacteria</taxon>
        <taxon>Bacillati</taxon>
        <taxon>Actinomycetota</taxon>
        <taxon>Actinomycetes</taxon>
        <taxon>Pseudonocardiales</taxon>
        <taxon>Pseudonocardiaceae</taxon>
        <taxon>Amycolatopsis</taxon>
    </lineage>
</organism>
<evidence type="ECO:0000313" key="3">
    <source>
        <dbReference type="Proteomes" id="UP001597483"/>
    </source>
</evidence>
<sequence>MTPERTLACYRQRLAHRQHWCRTRRYQPGTDVQDQTARWTTDPGAGSPGAAAKSGCPRYRPETIRQAVKALVC</sequence>
<keyword evidence="3" id="KW-1185">Reference proteome</keyword>
<reference evidence="3" key="1">
    <citation type="journal article" date="2019" name="Int. J. Syst. Evol. Microbiol.">
        <title>The Global Catalogue of Microorganisms (GCM) 10K type strain sequencing project: providing services to taxonomists for standard genome sequencing and annotation.</title>
        <authorList>
            <consortium name="The Broad Institute Genomics Platform"/>
            <consortium name="The Broad Institute Genome Sequencing Center for Infectious Disease"/>
            <person name="Wu L."/>
            <person name="Ma J."/>
        </authorList>
    </citation>
    <scope>NUCLEOTIDE SEQUENCE [LARGE SCALE GENOMIC DNA]</scope>
    <source>
        <strain evidence="3">CGMCC 4.7641</strain>
    </source>
</reference>
<accession>A0ABW5HGU1</accession>
<gene>
    <name evidence="2" type="ORF">ACFSVL_33525</name>
</gene>
<name>A0ABW5HGU1_9PSEU</name>
<feature type="compositionally biased region" description="Low complexity" evidence="1">
    <location>
        <begin position="43"/>
        <end position="55"/>
    </location>
</feature>